<feature type="compositionally biased region" description="Pro residues" evidence="2">
    <location>
        <begin position="58"/>
        <end position="83"/>
    </location>
</feature>
<evidence type="ECO:0000256" key="2">
    <source>
        <dbReference type="SAM" id="MobiDB-lite"/>
    </source>
</evidence>
<evidence type="ECO:0000259" key="3">
    <source>
        <dbReference type="PROSITE" id="PS50048"/>
    </source>
</evidence>
<dbReference type="CDD" id="cd00067">
    <property type="entry name" value="GAL4"/>
    <property type="match status" value="1"/>
</dbReference>
<feature type="region of interest" description="Disordered" evidence="2">
    <location>
        <begin position="391"/>
        <end position="428"/>
    </location>
</feature>
<name>A0A6A6EWD2_9PEZI</name>
<feature type="compositionally biased region" description="Polar residues" evidence="2">
    <location>
        <begin position="667"/>
        <end position="680"/>
    </location>
</feature>
<dbReference type="SMART" id="SM00066">
    <property type="entry name" value="GAL4"/>
    <property type="match status" value="1"/>
</dbReference>
<protein>
    <recommendedName>
        <fullName evidence="3">Zn(2)-C6 fungal-type domain-containing protein</fullName>
    </recommendedName>
</protein>
<feature type="compositionally biased region" description="Polar residues" evidence="2">
    <location>
        <begin position="117"/>
        <end position="148"/>
    </location>
</feature>
<evidence type="ECO:0000313" key="5">
    <source>
        <dbReference type="Proteomes" id="UP000800200"/>
    </source>
</evidence>
<dbReference type="Gene3D" id="4.10.240.10">
    <property type="entry name" value="Zn(2)-C6 fungal-type DNA-binding domain"/>
    <property type="match status" value="1"/>
</dbReference>
<dbReference type="AlphaFoldDB" id="A0A6A6EWD2"/>
<evidence type="ECO:0000256" key="1">
    <source>
        <dbReference type="ARBA" id="ARBA00023242"/>
    </source>
</evidence>
<proteinExistence type="predicted"/>
<accession>A0A6A6EWD2</accession>
<dbReference type="CDD" id="cd12148">
    <property type="entry name" value="fungal_TF_MHR"/>
    <property type="match status" value="1"/>
</dbReference>
<dbReference type="Pfam" id="PF00172">
    <property type="entry name" value="Zn_clus"/>
    <property type="match status" value="1"/>
</dbReference>
<reference evidence="4" key="1">
    <citation type="journal article" date="2020" name="Stud. Mycol.">
        <title>101 Dothideomycetes genomes: a test case for predicting lifestyles and emergence of pathogens.</title>
        <authorList>
            <person name="Haridas S."/>
            <person name="Albert R."/>
            <person name="Binder M."/>
            <person name="Bloem J."/>
            <person name="Labutti K."/>
            <person name="Salamov A."/>
            <person name="Andreopoulos B."/>
            <person name="Baker S."/>
            <person name="Barry K."/>
            <person name="Bills G."/>
            <person name="Bluhm B."/>
            <person name="Cannon C."/>
            <person name="Castanera R."/>
            <person name="Culley D."/>
            <person name="Daum C."/>
            <person name="Ezra D."/>
            <person name="Gonzalez J."/>
            <person name="Henrissat B."/>
            <person name="Kuo A."/>
            <person name="Liang C."/>
            <person name="Lipzen A."/>
            <person name="Lutzoni F."/>
            <person name="Magnuson J."/>
            <person name="Mondo S."/>
            <person name="Nolan M."/>
            <person name="Ohm R."/>
            <person name="Pangilinan J."/>
            <person name="Park H.-J."/>
            <person name="Ramirez L."/>
            <person name="Alfaro M."/>
            <person name="Sun H."/>
            <person name="Tritt A."/>
            <person name="Yoshinaga Y."/>
            <person name="Zwiers L.-H."/>
            <person name="Turgeon B."/>
            <person name="Goodwin S."/>
            <person name="Spatafora J."/>
            <person name="Crous P."/>
            <person name="Grigoriev I."/>
        </authorList>
    </citation>
    <scope>NUCLEOTIDE SEQUENCE</scope>
    <source>
        <strain evidence="4">CBS 207.26</strain>
    </source>
</reference>
<feature type="region of interest" description="Disordered" evidence="2">
    <location>
        <begin position="1"/>
        <end position="190"/>
    </location>
</feature>
<feature type="compositionally biased region" description="Low complexity" evidence="2">
    <location>
        <begin position="497"/>
        <end position="510"/>
    </location>
</feature>
<feature type="region of interest" description="Disordered" evidence="2">
    <location>
        <begin position="958"/>
        <end position="978"/>
    </location>
</feature>
<gene>
    <name evidence="4" type="ORF">K469DRAFT_681823</name>
</gene>
<feature type="compositionally biased region" description="Low complexity" evidence="2">
    <location>
        <begin position="958"/>
        <end position="969"/>
    </location>
</feature>
<dbReference type="PANTHER" id="PTHR47785:SF4">
    <property type="entry name" value="ZN(II)2CYS6 TRANSCRIPTION FACTOR (EUROFUNG)"/>
    <property type="match status" value="1"/>
</dbReference>
<feature type="compositionally biased region" description="Pro residues" evidence="2">
    <location>
        <begin position="26"/>
        <end position="35"/>
    </location>
</feature>
<feature type="domain" description="Zn(2)-C6 fungal-type" evidence="3">
    <location>
        <begin position="237"/>
        <end position="266"/>
    </location>
</feature>
<feature type="region of interest" description="Disordered" evidence="2">
    <location>
        <begin position="488"/>
        <end position="543"/>
    </location>
</feature>
<sequence length="1113" mass="122498">MEGGDPDAPTQKRPRLDSVNPVYNGLPPPPHPPHQVQPTRHPTAQASSPTPTRHYPPHSLPPPSQSYPPPGHFPGPSPSPSLPPSDIRTLADPRNIPSPGQRAHGAAGPPVTLPARTISQDSISTYSRQPVTPQSSAPDPQTSRSTSGEAKPPPGMDHGGHQAPWPMNPEHRHNGSMSNGYAVVSPPHEQYQPPPMAPNQHFGQPVNAYPPGPYMGPAQQYQGQAQVRRKQVRATQACNNCRSRKQKCDEQRPCQFCKENNYECQYKDVPPPKQDRTMMQLQESVNNVSEMLKTFVEGFNSWKDSVESRIPASSASEARDNITVGFNHHATPSVVQGHVTRDYQGEQSGSGMPTPMQGRRVADMIKTESPTVQNLNVSPIPAHSATPIKQDTILAPPQPPATPADSVRTDTTQQLGEPARDRTGLLSDHTTPAHQLLEDWPSMQSFCNNIPYFKKLLSTPCKLSDYPMQLERNRGLIRVWGVGEGYDLNDGAQGPGSPDSNNSDAPSPAAREGLWGPRDASSPSTMSIETPRDHPGGLNPDGTLKLDQETVFKLLRSYQENMHTLHPFLDPSRLKVMVNSFVKTYGSDPRTALSPDSAVPSHVHVGIKRKRSTSTFGDLYSPAGDRGSPGPIEKSLRNALVLLVLALGKVCEYKQPLPAPQGDRAFWSSNRGSPHSSNLSLVGDDSDPRPRNIDHMPGMAYFSYATDILGNQQGGNTIAHAQANLLAALYLGQFARVLESWSWISNACRVCLILIKADMVKISRKALFEQQPPPKFPPKEEYRLNLVKCVYWTCLQLESDILAEISTLPPSGISRYQDDIAYPTGVFEHLPDAKGYDDNSEHDRIMYYYSTQIHLRVILNEAHNGLYRSADRRNLSGLDSNNLKEVAKTAKIHADILGSWRNLLPPPHQWEDEDPPATDINVARLRAKYYGGLYMILRPFLFIAVHEIELPPGPPISSALSSHTSSPAAVGEPGATPTMPRSLMDLTSDQESVVDIAFRCINSAIASTVAFDRVGAVPTANYEFCDDIAPRRLIVTNILGTLHAQFGNVLVLAAVYKSRLRPLLPNDRLNRATMRLLFKRTIKVLRQVAPNSPILEMDVQILENVRSILRLDT</sequence>
<dbReference type="InterPro" id="IPR053181">
    <property type="entry name" value="EcdB-like_regulator"/>
</dbReference>
<dbReference type="PROSITE" id="PS50048">
    <property type="entry name" value="ZN2_CY6_FUNGAL_2"/>
    <property type="match status" value="1"/>
</dbReference>
<dbReference type="InterPro" id="IPR001138">
    <property type="entry name" value="Zn2Cys6_DnaBD"/>
</dbReference>
<dbReference type="InterPro" id="IPR036864">
    <property type="entry name" value="Zn2-C6_fun-type_DNA-bd_sf"/>
</dbReference>
<dbReference type="OrthoDB" id="5244761at2759"/>
<keyword evidence="5" id="KW-1185">Reference proteome</keyword>
<keyword evidence="1" id="KW-0539">Nucleus</keyword>
<dbReference type="PANTHER" id="PTHR47785">
    <property type="entry name" value="ZN(II)2CYS6 TRANSCRIPTION FACTOR (EUROFUNG)-RELATED-RELATED"/>
    <property type="match status" value="1"/>
</dbReference>
<evidence type="ECO:0000313" key="4">
    <source>
        <dbReference type="EMBL" id="KAF2195515.1"/>
    </source>
</evidence>
<feature type="region of interest" description="Disordered" evidence="2">
    <location>
        <begin position="664"/>
        <end position="689"/>
    </location>
</feature>
<organism evidence="4 5">
    <name type="scientific">Zopfia rhizophila CBS 207.26</name>
    <dbReference type="NCBI Taxonomy" id="1314779"/>
    <lineage>
        <taxon>Eukaryota</taxon>
        <taxon>Fungi</taxon>
        <taxon>Dikarya</taxon>
        <taxon>Ascomycota</taxon>
        <taxon>Pezizomycotina</taxon>
        <taxon>Dothideomycetes</taxon>
        <taxon>Dothideomycetes incertae sedis</taxon>
        <taxon>Zopfiaceae</taxon>
        <taxon>Zopfia</taxon>
    </lineage>
</organism>
<dbReference type="Proteomes" id="UP000800200">
    <property type="component" value="Unassembled WGS sequence"/>
</dbReference>
<dbReference type="GO" id="GO:0000981">
    <property type="term" value="F:DNA-binding transcription factor activity, RNA polymerase II-specific"/>
    <property type="evidence" value="ECO:0007669"/>
    <property type="project" value="InterPro"/>
</dbReference>
<dbReference type="PROSITE" id="PS00463">
    <property type="entry name" value="ZN2_CY6_FUNGAL_1"/>
    <property type="match status" value="1"/>
</dbReference>
<dbReference type="EMBL" id="ML994610">
    <property type="protein sequence ID" value="KAF2195515.1"/>
    <property type="molecule type" value="Genomic_DNA"/>
</dbReference>
<dbReference type="GO" id="GO:0008270">
    <property type="term" value="F:zinc ion binding"/>
    <property type="evidence" value="ECO:0007669"/>
    <property type="project" value="InterPro"/>
</dbReference>
<dbReference type="SUPFAM" id="SSF57701">
    <property type="entry name" value="Zn2/Cys6 DNA-binding domain"/>
    <property type="match status" value="1"/>
</dbReference>